<dbReference type="KEGG" id="sgl:SG1033"/>
<keyword evidence="6" id="KW-1185">Reference proteome</keyword>
<dbReference type="BioCyc" id="SGLO343509:SGP1_RS08865-MONOMER"/>
<protein>
    <submittedName>
        <fullName evidence="4">Uncharacterized protein</fullName>
    </submittedName>
</protein>
<dbReference type="eggNOG" id="COG3110">
    <property type="taxonomic scope" value="Bacteria"/>
</dbReference>
<proteinExistence type="inferred from homology"/>
<evidence type="ECO:0000256" key="3">
    <source>
        <dbReference type="SAM" id="MobiDB-lite"/>
    </source>
</evidence>
<dbReference type="STRING" id="343509.SG1033"/>
<evidence type="ECO:0000313" key="5">
    <source>
        <dbReference type="EMBL" id="CRL44909.1"/>
    </source>
</evidence>
<accession>Q2NU67</accession>
<evidence type="ECO:0000256" key="2">
    <source>
        <dbReference type="ARBA" id="ARBA00022729"/>
    </source>
</evidence>
<evidence type="ECO:0000313" key="7">
    <source>
        <dbReference type="Proteomes" id="UP000245838"/>
    </source>
</evidence>
<dbReference type="Proteomes" id="UP000001932">
    <property type="component" value="Chromosome"/>
</dbReference>
<comment type="similarity">
    <text evidence="1">Belongs to the UPF0319 family.</text>
</comment>
<gene>
    <name evidence="4" type="ordered locus">SG1033</name>
    <name evidence="5" type="ORF">SGGMMB4_02304</name>
</gene>
<dbReference type="InterPro" id="IPR018635">
    <property type="entry name" value="UPF0319"/>
</dbReference>
<reference evidence="5 7" key="2">
    <citation type="submission" date="2015-05" db="EMBL/GenBank/DDBJ databases">
        <authorList>
            <person name="Goodhead I."/>
        </authorList>
    </citation>
    <scope>NUCLEOTIDE SEQUENCE [LARGE SCALE GENOMIC DNA]</scope>
    <source>
        <strain evidence="5">B4</strain>
        <strain evidence="7">morsitans</strain>
    </source>
</reference>
<sequence length="215" mass="23636">MNFLRVLVISLGILTGFPVMATTLQLPEELELLIVDGKTLGSVLLRGASSLELKQGHHQMVFTLVQPPSNGKGTITPSCSALYIVIGFSTGEARRLKFVLPTLASRAEGERFCHQPLISLQDQDQKPLPVSVSRLDADKNGLLSALEQYNRRYGPTVPAPRPVKSAVNPPPLTGSTSGHAEQMLRFWFLQADMASRERFLAWVRQRDSASSLETK</sequence>
<dbReference type="HOGENOM" id="CLU_073782_2_0_6"/>
<evidence type="ECO:0000256" key="1">
    <source>
        <dbReference type="ARBA" id="ARBA00008490"/>
    </source>
</evidence>
<dbReference type="EMBL" id="AP008232">
    <property type="protein sequence ID" value="BAE74308.1"/>
    <property type="molecule type" value="Genomic_DNA"/>
</dbReference>
<evidence type="ECO:0000313" key="6">
    <source>
        <dbReference type="Proteomes" id="UP000001932"/>
    </source>
</evidence>
<name>Q2NU67_SODGM</name>
<dbReference type="Proteomes" id="UP000245838">
    <property type="component" value="Chromosome sggmmb4_Chromosome"/>
</dbReference>
<reference evidence="4 6" key="1">
    <citation type="journal article" date="2006" name="Genome Res.">
        <title>Massive genome erosion and functional adaptations provide insights into the symbiotic lifestyle of Sodalis glossinidius in the tsetse host.</title>
        <authorList>
            <person name="Toh H."/>
            <person name="Weiss B.L."/>
            <person name="Perkin S.A.H."/>
            <person name="Yamashita A."/>
            <person name="Oshima K."/>
            <person name="Hattori M."/>
            <person name="Aksoy S."/>
        </authorList>
    </citation>
    <scope>NUCLEOTIDE SEQUENCE [LARGE SCALE GENOMIC DNA]</scope>
    <source>
        <strain evidence="4">Morsitans</strain>
        <strain evidence="6">morsitans</strain>
    </source>
</reference>
<dbReference type="PANTHER" id="PTHR38108:SF1">
    <property type="entry name" value="UPF0319 PROTEIN YCCT"/>
    <property type="match status" value="1"/>
</dbReference>
<dbReference type="AlphaFoldDB" id="Q2NU67"/>
<evidence type="ECO:0000313" key="4">
    <source>
        <dbReference type="EMBL" id="BAE74308.1"/>
    </source>
</evidence>
<dbReference type="EMBL" id="LN854557">
    <property type="protein sequence ID" value="CRL44909.1"/>
    <property type="molecule type" value="Genomic_DNA"/>
</dbReference>
<dbReference type="PANTHER" id="PTHR38108">
    <property type="entry name" value="UPF0319 PROTEIN YCCT"/>
    <property type="match status" value="1"/>
</dbReference>
<keyword evidence="2" id="KW-0732">Signal</keyword>
<organism evidence="4 6">
    <name type="scientific">Sodalis glossinidius (strain morsitans)</name>
    <dbReference type="NCBI Taxonomy" id="343509"/>
    <lineage>
        <taxon>Bacteria</taxon>
        <taxon>Pseudomonadati</taxon>
        <taxon>Pseudomonadota</taxon>
        <taxon>Gammaproteobacteria</taxon>
        <taxon>Enterobacterales</taxon>
        <taxon>Bruguierivoracaceae</taxon>
        <taxon>Sodalis</taxon>
    </lineage>
</organism>
<dbReference type="Pfam" id="PF09829">
    <property type="entry name" value="DUF2057"/>
    <property type="match status" value="1"/>
</dbReference>
<feature type="region of interest" description="Disordered" evidence="3">
    <location>
        <begin position="154"/>
        <end position="176"/>
    </location>
</feature>